<dbReference type="Pfam" id="PF17283">
    <property type="entry name" value="Zn_ribbon_SprT"/>
    <property type="match status" value="1"/>
</dbReference>
<sequence>MPVDFKRQVKKVTNEELQSLVESISLEYFNKSFRHTAVFNSRLRTTGGRYLLQTHNIEINPKYLIECGRVELIGIIKHELCHYHLHLENKGYQHRDRDFKQLMKETSAPRHCQMLPSLKGKRRRASNKRYLYTCLTCGQRYERRRRMNPARYRCGRCEGPLNERTLG</sequence>
<dbReference type="HAMAP" id="MF_00745">
    <property type="entry name" value="SprT_like"/>
    <property type="match status" value="1"/>
</dbReference>
<evidence type="ECO:0000313" key="7">
    <source>
        <dbReference type="Proteomes" id="UP000321547"/>
    </source>
</evidence>
<dbReference type="NCBIfam" id="NF003339">
    <property type="entry name" value="PRK04351.1"/>
    <property type="match status" value="1"/>
</dbReference>
<comment type="cofactor">
    <cofactor evidence="4">
        <name>Zn(2+)</name>
        <dbReference type="ChEBI" id="CHEBI:29105"/>
    </cofactor>
    <text evidence="4">Binds 1 zinc ion.</text>
</comment>
<keyword evidence="3 4" id="KW-0862">Zinc</keyword>
<comment type="similarity">
    <text evidence="4">Belongs to the SprT family.</text>
</comment>
<feature type="domain" description="SprT-like" evidence="5">
    <location>
        <begin position="15"/>
        <end position="164"/>
    </location>
</feature>
<gene>
    <name evidence="6" type="primary">ydcK</name>
    <name evidence="6" type="ORF">HHA03_18480</name>
</gene>
<reference evidence="6 7" key="1">
    <citation type="submission" date="2019-07" db="EMBL/GenBank/DDBJ databases">
        <title>Whole genome shotgun sequence of Halolactibacillus halophilus NBRC 100868.</title>
        <authorList>
            <person name="Hosoyama A."/>
            <person name="Uohara A."/>
            <person name="Ohji S."/>
            <person name="Ichikawa N."/>
        </authorList>
    </citation>
    <scope>NUCLEOTIDE SEQUENCE [LARGE SCALE GENOMIC DNA]</scope>
    <source>
        <strain evidence="6 7">NBRC 100868</strain>
    </source>
</reference>
<keyword evidence="7" id="KW-1185">Reference proteome</keyword>
<feature type="active site" evidence="4">
    <location>
        <position position="79"/>
    </location>
</feature>
<organism evidence="6 7">
    <name type="scientific">Halolactibacillus halophilus</name>
    <dbReference type="NCBI Taxonomy" id="306540"/>
    <lineage>
        <taxon>Bacteria</taxon>
        <taxon>Bacillati</taxon>
        <taxon>Bacillota</taxon>
        <taxon>Bacilli</taxon>
        <taxon>Bacillales</taxon>
        <taxon>Bacillaceae</taxon>
        <taxon>Halolactibacillus</taxon>
    </lineage>
</organism>
<evidence type="ECO:0000256" key="2">
    <source>
        <dbReference type="ARBA" id="ARBA00022723"/>
    </source>
</evidence>
<dbReference type="Proteomes" id="UP000321547">
    <property type="component" value="Unassembled WGS sequence"/>
</dbReference>
<dbReference type="InterPro" id="IPR006640">
    <property type="entry name" value="SprT-like_domain"/>
</dbReference>
<evidence type="ECO:0000256" key="4">
    <source>
        <dbReference type="HAMAP-Rule" id="MF_00745"/>
    </source>
</evidence>
<comment type="subcellular location">
    <subcellularLocation>
        <location evidence="4">Cytoplasm</location>
    </subcellularLocation>
</comment>
<proteinExistence type="inferred from homology"/>
<feature type="binding site" evidence="4">
    <location>
        <position position="82"/>
    </location>
    <ligand>
        <name>Zn(2+)</name>
        <dbReference type="ChEBI" id="CHEBI:29105"/>
    </ligand>
</feature>
<evidence type="ECO:0000259" key="5">
    <source>
        <dbReference type="SMART" id="SM00731"/>
    </source>
</evidence>
<feature type="binding site" evidence="4">
    <location>
        <position position="78"/>
    </location>
    <ligand>
        <name>Zn(2+)</name>
        <dbReference type="ChEBI" id="CHEBI:29105"/>
    </ligand>
</feature>
<keyword evidence="1 4" id="KW-0963">Cytoplasm</keyword>
<protein>
    <recommendedName>
        <fullName evidence="4">Protein SprT-like</fullName>
    </recommendedName>
</protein>
<accession>A0ABQ0VMG5</accession>
<dbReference type="SMART" id="SM00731">
    <property type="entry name" value="SprT"/>
    <property type="match status" value="1"/>
</dbReference>
<evidence type="ECO:0000256" key="3">
    <source>
        <dbReference type="ARBA" id="ARBA00022833"/>
    </source>
</evidence>
<dbReference type="Pfam" id="PF10263">
    <property type="entry name" value="SprT-like"/>
    <property type="match status" value="1"/>
</dbReference>
<dbReference type="InterPro" id="IPR023524">
    <property type="entry name" value="Uncharacterised_SprT-like"/>
</dbReference>
<evidence type="ECO:0000256" key="1">
    <source>
        <dbReference type="ARBA" id="ARBA00022490"/>
    </source>
</evidence>
<name>A0ABQ0VMG5_9BACI</name>
<comment type="caution">
    <text evidence="6">The sequence shown here is derived from an EMBL/GenBank/DDBJ whole genome shotgun (WGS) entry which is preliminary data.</text>
</comment>
<keyword evidence="2 4" id="KW-0479">Metal-binding</keyword>
<dbReference type="EMBL" id="BJWI01000032">
    <property type="protein sequence ID" value="GEM02316.1"/>
    <property type="molecule type" value="Genomic_DNA"/>
</dbReference>
<dbReference type="InterPro" id="IPR035240">
    <property type="entry name" value="SprT_Zn_ribbon"/>
</dbReference>
<evidence type="ECO:0000313" key="6">
    <source>
        <dbReference type="EMBL" id="GEM02316.1"/>
    </source>
</evidence>